<dbReference type="InterPro" id="IPR028909">
    <property type="entry name" value="bL21-like"/>
</dbReference>
<organism evidence="3">
    <name type="scientific">Strongyloides ratti</name>
    <name type="common">Parasitic roundworm</name>
    <dbReference type="NCBI Taxonomy" id="34506"/>
    <lineage>
        <taxon>Eukaryota</taxon>
        <taxon>Metazoa</taxon>
        <taxon>Ecdysozoa</taxon>
        <taxon>Nematoda</taxon>
        <taxon>Chromadorea</taxon>
        <taxon>Rhabditida</taxon>
        <taxon>Tylenchina</taxon>
        <taxon>Panagrolaimomorpha</taxon>
        <taxon>Strongyloidoidea</taxon>
        <taxon>Strongyloididae</taxon>
        <taxon>Strongyloides</taxon>
    </lineage>
</organism>
<dbReference type="OrthoDB" id="5994at2759"/>
<reference evidence="5" key="2">
    <citation type="submission" date="2020-12" db="UniProtKB">
        <authorList>
            <consortium name="WormBaseParasite"/>
        </authorList>
    </citation>
    <scope>IDENTIFICATION</scope>
</reference>
<dbReference type="InterPro" id="IPR036164">
    <property type="entry name" value="bL21-like_sf"/>
</dbReference>
<dbReference type="GO" id="GO:0003735">
    <property type="term" value="F:structural constituent of ribosome"/>
    <property type="evidence" value="ECO:0007669"/>
    <property type="project" value="TreeGrafter"/>
</dbReference>
<dbReference type="EMBL" id="LN609529">
    <property type="protein sequence ID" value="CEF65744.1"/>
    <property type="molecule type" value="Genomic_DNA"/>
</dbReference>
<dbReference type="GeneID" id="36378108"/>
<proteinExistence type="inferred from homology"/>
<dbReference type="PANTHER" id="PTHR21349">
    <property type="entry name" value="50S RIBOSOMAL PROTEIN L21"/>
    <property type="match status" value="1"/>
</dbReference>
<dbReference type="Proteomes" id="UP000035682">
    <property type="component" value="Unplaced"/>
</dbReference>
<comment type="similarity">
    <text evidence="1">Belongs to the bacterial ribosomal protein bL21 family.</text>
</comment>
<dbReference type="GO" id="GO:0005762">
    <property type="term" value="C:mitochondrial large ribosomal subunit"/>
    <property type="evidence" value="ECO:0007669"/>
    <property type="project" value="TreeGrafter"/>
</dbReference>
<evidence type="ECO:0000313" key="5">
    <source>
        <dbReference type="WBParaSite" id="SRAE_2000042000.1"/>
    </source>
</evidence>
<name>A0A090MXN5_STRRB</name>
<accession>A0A090MXN5</accession>
<dbReference type="WormBase" id="SRAE_2000042000">
    <property type="protein sequence ID" value="SRP09012"/>
    <property type="gene ID" value="WBGene00260614"/>
</dbReference>
<keyword evidence="3" id="KW-0689">Ribosomal protein</keyword>
<reference evidence="3 4" key="1">
    <citation type="submission" date="2014-09" db="EMBL/GenBank/DDBJ databases">
        <authorList>
            <person name="Martin A.A."/>
        </authorList>
    </citation>
    <scope>NUCLEOTIDE SEQUENCE</scope>
    <source>
        <strain evidence="4">ED321</strain>
        <strain evidence="3">ED321 Heterogonic</strain>
    </source>
</reference>
<dbReference type="PANTHER" id="PTHR21349:SF0">
    <property type="entry name" value="LARGE RIBOSOMAL SUBUNIT PROTEIN BL21M"/>
    <property type="match status" value="1"/>
</dbReference>
<dbReference type="AlphaFoldDB" id="A0A090MXN5"/>
<evidence type="ECO:0000313" key="4">
    <source>
        <dbReference type="Proteomes" id="UP000035682"/>
    </source>
</evidence>
<evidence type="ECO:0000313" key="6">
    <source>
        <dbReference type="WormBase" id="SRAE_2000042000"/>
    </source>
</evidence>
<dbReference type="RefSeq" id="XP_024504944.1">
    <property type="nucleotide sequence ID" value="XM_024651247.1"/>
</dbReference>
<evidence type="ECO:0000313" key="3">
    <source>
        <dbReference type="EMBL" id="CEF65744.1"/>
    </source>
</evidence>
<dbReference type="Pfam" id="PF00829">
    <property type="entry name" value="Ribosomal_L21p"/>
    <property type="match status" value="1"/>
</dbReference>
<evidence type="ECO:0000256" key="2">
    <source>
        <dbReference type="ARBA" id="ARBA00044129"/>
    </source>
</evidence>
<dbReference type="CTD" id="36378108"/>
<protein>
    <recommendedName>
        <fullName evidence="2">Large ribosomal subunit protein bL21m</fullName>
    </recommendedName>
</protein>
<dbReference type="STRING" id="34506.A0A090MXN5"/>
<gene>
    <name evidence="3 5 6" type="ORF">SRAE_2000042000</name>
</gene>
<dbReference type="SUPFAM" id="SSF141091">
    <property type="entry name" value="L21p-like"/>
    <property type="match status" value="1"/>
</dbReference>
<evidence type="ECO:0000256" key="1">
    <source>
        <dbReference type="ARBA" id="ARBA00008563"/>
    </source>
</evidence>
<dbReference type="WBParaSite" id="SRAE_2000042000.1">
    <property type="protein sequence ID" value="SRAE_2000042000.1"/>
    <property type="gene ID" value="WBGene00260614"/>
</dbReference>
<keyword evidence="4" id="KW-1185">Reference proteome</keyword>
<keyword evidence="3" id="KW-0687">Ribonucleoprotein</keyword>
<sequence>MPFEEYMKYQDDNVEKVDLPINVDEAEGDNFDSDDDDLTYLDNVVKDTTEDFNKLSMSDIDAQLTSKGLNFIEGDEETNMNNLFSKLTPEEQKTFNTLFEEYQMSLSGIMLRYIGCRTFSTAKSELVSTKNVNVVSSLISKQLSNKFTKLFAIVHVNGRQFKISQNDLIVLDQNQPIEIGDKIKLEKVLAVGGNEFTVIGRPLLDKNKVYVNATVVEKNVSSPEVEYIKYDGKNVKHLKWLSMEQTTLRINSIFVDPSIVEE</sequence>